<evidence type="ECO:0000313" key="2">
    <source>
        <dbReference type="EMBL" id="SCX31549.1"/>
    </source>
</evidence>
<dbReference type="Proteomes" id="UP000187891">
    <property type="component" value="Unassembled WGS sequence"/>
</dbReference>
<dbReference type="EMBL" id="FMUE01000010">
    <property type="protein sequence ID" value="SCX31549.1"/>
    <property type="molecule type" value="Genomic_DNA"/>
</dbReference>
<protein>
    <recommendedName>
        <fullName evidence="1">DUF7007 domain-containing protein</fullName>
    </recommendedName>
</protein>
<feature type="domain" description="DUF7007" evidence="1">
    <location>
        <begin position="105"/>
        <end position="218"/>
    </location>
</feature>
<evidence type="ECO:0000313" key="3">
    <source>
        <dbReference type="Proteomes" id="UP000187891"/>
    </source>
</evidence>
<gene>
    <name evidence="2" type="ORF">DSM25559_3741</name>
</gene>
<sequence>MIAAVPSNMAASIPDLSGVEFATSADGLPVARIGDLVLAMVFSPSGFSYLGRAGAVRRPLAELTRADFIGHDGRIADEAEFRSRVAETAGHKRDLASLNRVGTRTSASTPWGVSHMAVIYADGVVSHMTSCHGGFRLSTDRNAKVHPLLRKDTPWYEEDCEWAIVAVTFPDLFTTYERSMAEKTVRNKWPDAWEMIYGCVLAEGESWAKDRRAFDQCHRNNFVVTSAILSGQNAGMTEVVAVINGDRKPGNHGRRFLVPSEEYAGRGRFGFVIDHARHVEYDGPSSFVGWESRGDWP</sequence>
<organism evidence="2 3">
    <name type="scientific">Agrobacterium rosae</name>
    <dbReference type="NCBI Taxonomy" id="1972867"/>
    <lineage>
        <taxon>Bacteria</taxon>
        <taxon>Pseudomonadati</taxon>
        <taxon>Pseudomonadota</taxon>
        <taxon>Alphaproteobacteria</taxon>
        <taxon>Hyphomicrobiales</taxon>
        <taxon>Rhizobiaceae</taxon>
        <taxon>Rhizobium/Agrobacterium group</taxon>
        <taxon>Agrobacterium</taxon>
    </lineage>
</organism>
<name>A0A1R3TXK7_9HYPH</name>
<dbReference type="Pfam" id="PF22653">
    <property type="entry name" value="DUF7007"/>
    <property type="match status" value="1"/>
</dbReference>
<evidence type="ECO:0000259" key="1">
    <source>
        <dbReference type="Pfam" id="PF22653"/>
    </source>
</evidence>
<proteinExistence type="predicted"/>
<dbReference type="RefSeq" id="WP_077121857.1">
    <property type="nucleotide sequence ID" value="NZ_FMUE01000010.1"/>
</dbReference>
<dbReference type="InterPro" id="IPR054276">
    <property type="entry name" value="DUF7007"/>
</dbReference>
<dbReference type="AlphaFoldDB" id="A0A1R3TXK7"/>
<accession>A0A1R3TXK7</accession>
<reference evidence="3" key="1">
    <citation type="submission" date="2016-10" db="EMBL/GenBank/DDBJ databases">
        <authorList>
            <person name="Wibberg D."/>
        </authorList>
    </citation>
    <scope>NUCLEOTIDE SEQUENCE [LARGE SCALE GENOMIC DNA]</scope>
</reference>